<evidence type="ECO:0000256" key="1">
    <source>
        <dbReference type="SAM" id="MobiDB-lite"/>
    </source>
</evidence>
<feature type="domain" description="F-box" evidence="2">
    <location>
        <begin position="218"/>
        <end position="262"/>
    </location>
</feature>
<gene>
    <name evidence="3" type="ORF">B0H63DRAFT_24088</name>
</gene>
<feature type="region of interest" description="Disordered" evidence="1">
    <location>
        <begin position="329"/>
        <end position="359"/>
    </location>
</feature>
<reference evidence="3" key="1">
    <citation type="journal article" date="2023" name="Mol. Phylogenet. Evol.">
        <title>Genome-scale phylogeny and comparative genomics of the fungal order Sordariales.</title>
        <authorList>
            <person name="Hensen N."/>
            <person name="Bonometti L."/>
            <person name="Westerberg I."/>
            <person name="Brannstrom I.O."/>
            <person name="Guillou S."/>
            <person name="Cros-Aarteil S."/>
            <person name="Calhoun S."/>
            <person name="Haridas S."/>
            <person name="Kuo A."/>
            <person name="Mondo S."/>
            <person name="Pangilinan J."/>
            <person name="Riley R."/>
            <person name="LaButti K."/>
            <person name="Andreopoulos B."/>
            <person name="Lipzen A."/>
            <person name="Chen C."/>
            <person name="Yan M."/>
            <person name="Daum C."/>
            <person name="Ng V."/>
            <person name="Clum A."/>
            <person name="Steindorff A."/>
            <person name="Ohm R.A."/>
            <person name="Martin F."/>
            <person name="Silar P."/>
            <person name="Natvig D.O."/>
            <person name="Lalanne C."/>
            <person name="Gautier V."/>
            <person name="Ament-Velasquez S.L."/>
            <person name="Kruys A."/>
            <person name="Hutchinson M.I."/>
            <person name="Powell A.J."/>
            <person name="Barry K."/>
            <person name="Miller A.N."/>
            <person name="Grigoriev I.V."/>
            <person name="Debuchy R."/>
            <person name="Gladieux P."/>
            <person name="Hiltunen Thoren M."/>
            <person name="Johannesson H."/>
        </authorList>
    </citation>
    <scope>NUCLEOTIDE SEQUENCE</scope>
    <source>
        <strain evidence="3">CBS 232.78</strain>
    </source>
</reference>
<accession>A0AAE0P5I7</accession>
<evidence type="ECO:0000259" key="2">
    <source>
        <dbReference type="PROSITE" id="PS50181"/>
    </source>
</evidence>
<evidence type="ECO:0000313" key="3">
    <source>
        <dbReference type="EMBL" id="KAK3393679.1"/>
    </source>
</evidence>
<feature type="compositionally biased region" description="Polar residues" evidence="1">
    <location>
        <begin position="75"/>
        <end position="104"/>
    </location>
</feature>
<dbReference type="Proteomes" id="UP001285441">
    <property type="component" value="Unassembled WGS sequence"/>
</dbReference>
<dbReference type="EMBL" id="JAULSW010000001">
    <property type="protein sequence ID" value="KAK3393679.1"/>
    <property type="molecule type" value="Genomic_DNA"/>
</dbReference>
<comment type="caution">
    <text evidence="3">The sequence shown here is derived from an EMBL/GenBank/DDBJ whole genome shotgun (WGS) entry which is preliminary data.</text>
</comment>
<reference evidence="3" key="2">
    <citation type="submission" date="2023-06" db="EMBL/GenBank/DDBJ databases">
        <authorList>
            <consortium name="Lawrence Berkeley National Laboratory"/>
            <person name="Haridas S."/>
            <person name="Hensen N."/>
            <person name="Bonometti L."/>
            <person name="Westerberg I."/>
            <person name="Brannstrom I.O."/>
            <person name="Guillou S."/>
            <person name="Cros-Aarteil S."/>
            <person name="Calhoun S."/>
            <person name="Kuo A."/>
            <person name="Mondo S."/>
            <person name="Pangilinan J."/>
            <person name="Riley R."/>
            <person name="LaButti K."/>
            <person name="Andreopoulos B."/>
            <person name="Lipzen A."/>
            <person name="Chen C."/>
            <person name="Yanf M."/>
            <person name="Daum C."/>
            <person name="Ng V."/>
            <person name="Clum A."/>
            <person name="Steindorff A."/>
            <person name="Ohm R."/>
            <person name="Martin F."/>
            <person name="Silar P."/>
            <person name="Natvig D."/>
            <person name="Lalanne C."/>
            <person name="Gautier V."/>
            <person name="Ament-velasquez S.L."/>
            <person name="Kruys A."/>
            <person name="Hutchinson M.I."/>
            <person name="Powell A.J."/>
            <person name="Barry K."/>
            <person name="Miller A.N."/>
            <person name="Grigoriev I.V."/>
            <person name="Debuchy R."/>
            <person name="Gladieux P."/>
            <person name="Thoren M.H."/>
            <person name="Johannesson H."/>
        </authorList>
    </citation>
    <scope>NUCLEOTIDE SEQUENCE</scope>
    <source>
        <strain evidence="3">CBS 232.78</strain>
    </source>
</reference>
<dbReference type="PROSITE" id="PS50181">
    <property type="entry name" value="FBOX"/>
    <property type="match status" value="1"/>
</dbReference>
<keyword evidence="4" id="KW-1185">Reference proteome</keyword>
<name>A0AAE0P5I7_9PEZI</name>
<proteinExistence type="predicted"/>
<protein>
    <recommendedName>
        <fullName evidence="2">F-box domain-containing protein</fullName>
    </recommendedName>
</protein>
<sequence length="452" mass="50541">MTEVTSYHHPHRLGGQSHRLLAPAPASRAPFCCPDPFRDMVFFPPGFSSLPSWPLRPSIEARSSSVSSASSSASHHTLTDSNSASMSPISSVSDRTIGSSSSMTRGHHHQQTALHSSYVPQTQHSNLVSSPPHYLQTQVGPQMSMYPQIPASRAYAQPSHFGYQLSSLPPQPSPLSFHSYPPVYPSYATSTYHHHSPSLAIAPYHSPSLLHLPVQKRPSIFGRLPPEILRRIGDHMGYLDLHNLCAVSRWFKAHIDPFWASEEERIAAVRHAEQYYKRYFPTSALPTSDKKQGREYDNKHPLSFGCYHCFMIKGPENFELFKWNNTMEESEQSDAGSTPKPAQTRAAPPTSSPYYDPSITRSSIAASNQASGGATSVDQSPRIKETWGVRRFCIQCGIKKRYYRPGDLIDLHKTKEAVWVCQCWKTHTRPAELKCQDCGSFIPLSAPTRRRG</sequence>
<dbReference type="InterPro" id="IPR001810">
    <property type="entry name" value="F-box_dom"/>
</dbReference>
<dbReference type="AlphaFoldDB" id="A0AAE0P5I7"/>
<evidence type="ECO:0000313" key="4">
    <source>
        <dbReference type="Proteomes" id="UP001285441"/>
    </source>
</evidence>
<organism evidence="3 4">
    <name type="scientific">Podospora didyma</name>
    <dbReference type="NCBI Taxonomy" id="330526"/>
    <lineage>
        <taxon>Eukaryota</taxon>
        <taxon>Fungi</taxon>
        <taxon>Dikarya</taxon>
        <taxon>Ascomycota</taxon>
        <taxon>Pezizomycotina</taxon>
        <taxon>Sordariomycetes</taxon>
        <taxon>Sordariomycetidae</taxon>
        <taxon>Sordariales</taxon>
        <taxon>Podosporaceae</taxon>
        <taxon>Podospora</taxon>
    </lineage>
</organism>
<feature type="region of interest" description="Disordered" evidence="1">
    <location>
        <begin position="67"/>
        <end position="116"/>
    </location>
</feature>